<dbReference type="EMBL" id="KI393724">
    <property type="protein sequence ID" value="ERN07598.1"/>
    <property type="molecule type" value="Genomic_DNA"/>
</dbReference>
<evidence type="ECO:0000313" key="2">
    <source>
        <dbReference type="EMBL" id="ERN07598.1"/>
    </source>
</evidence>
<dbReference type="Gramene" id="ERN07598">
    <property type="protein sequence ID" value="ERN07598"/>
    <property type="gene ID" value="AMTR_s00157p00058850"/>
</dbReference>
<dbReference type="OMA" id="RECHNAP"/>
<proteinExistence type="predicted"/>
<dbReference type="HOGENOM" id="CLU_1442894_0_0_1"/>
<organism evidence="2 3">
    <name type="scientific">Amborella trichopoda</name>
    <dbReference type="NCBI Taxonomy" id="13333"/>
    <lineage>
        <taxon>Eukaryota</taxon>
        <taxon>Viridiplantae</taxon>
        <taxon>Streptophyta</taxon>
        <taxon>Embryophyta</taxon>
        <taxon>Tracheophyta</taxon>
        <taxon>Spermatophyta</taxon>
        <taxon>Magnoliopsida</taxon>
        <taxon>Amborellales</taxon>
        <taxon>Amborellaceae</taxon>
        <taxon>Amborella</taxon>
    </lineage>
</organism>
<keyword evidence="3" id="KW-1185">Reference proteome</keyword>
<dbReference type="AlphaFoldDB" id="W1PHW8"/>
<dbReference type="InterPro" id="IPR050951">
    <property type="entry name" value="Retrovirus_Pol_polyprotein"/>
</dbReference>
<dbReference type="Pfam" id="PF00078">
    <property type="entry name" value="RVT_1"/>
    <property type="match status" value="1"/>
</dbReference>
<dbReference type="InterPro" id="IPR000477">
    <property type="entry name" value="RT_dom"/>
</dbReference>
<dbReference type="Proteomes" id="UP000017836">
    <property type="component" value="Unassembled WGS sequence"/>
</dbReference>
<dbReference type="InterPro" id="IPR043128">
    <property type="entry name" value="Rev_trsase/Diguanyl_cyclase"/>
</dbReference>
<protein>
    <recommendedName>
        <fullName evidence="1">Reverse transcriptase domain-containing protein</fullName>
    </recommendedName>
</protein>
<sequence length="188" mass="21347">MYLDDIVVYSQNLDDHVRHLRLVLEQLRVQLYLKLEKCVFTQEEVMFLGHRVGYRVIKMDDQKVLLKEDGGLHQTSKEAAQVGMDRKLLGGLSKVKEERHTKRFWLEGGILYAKGRRMYVPNGGELKKELLRECHNAPAHPQPWLGDDPSPLVQELLLASYGAGCRTLTLCPNLLGVPAREDGSIKAS</sequence>
<gene>
    <name evidence="2" type="ORF">AMTR_s00157p00058850</name>
</gene>
<dbReference type="InterPro" id="IPR043502">
    <property type="entry name" value="DNA/RNA_pol_sf"/>
</dbReference>
<dbReference type="Gene3D" id="3.30.70.270">
    <property type="match status" value="1"/>
</dbReference>
<dbReference type="PANTHER" id="PTHR37984:SF5">
    <property type="entry name" value="PROTEIN NYNRIN-LIKE"/>
    <property type="match status" value="1"/>
</dbReference>
<reference evidence="3" key="1">
    <citation type="journal article" date="2013" name="Science">
        <title>The Amborella genome and the evolution of flowering plants.</title>
        <authorList>
            <consortium name="Amborella Genome Project"/>
        </authorList>
    </citation>
    <scope>NUCLEOTIDE SEQUENCE [LARGE SCALE GENOMIC DNA]</scope>
</reference>
<evidence type="ECO:0000313" key="3">
    <source>
        <dbReference type="Proteomes" id="UP000017836"/>
    </source>
</evidence>
<dbReference type="eggNOG" id="KOG0017">
    <property type="taxonomic scope" value="Eukaryota"/>
</dbReference>
<dbReference type="PANTHER" id="PTHR37984">
    <property type="entry name" value="PROTEIN CBG26694"/>
    <property type="match status" value="1"/>
</dbReference>
<feature type="domain" description="Reverse transcriptase" evidence="1">
    <location>
        <begin position="1"/>
        <end position="51"/>
    </location>
</feature>
<name>W1PHW8_AMBTC</name>
<dbReference type="STRING" id="13333.W1PHW8"/>
<accession>W1PHW8</accession>
<evidence type="ECO:0000259" key="1">
    <source>
        <dbReference type="Pfam" id="PF00078"/>
    </source>
</evidence>
<dbReference type="SUPFAM" id="SSF56672">
    <property type="entry name" value="DNA/RNA polymerases"/>
    <property type="match status" value="1"/>
</dbReference>